<dbReference type="PANTHER" id="PTHR34598">
    <property type="entry name" value="BLL6449 PROTEIN"/>
    <property type="match status" value="1"/>
</dbReference>
<keyword evidence="1" id="KW-0489">Methyltransferase</keyword>
<dbReference type="GO" id="GO:0032259">
    <property type="term" value="P:methylation"/>
    <property type="evidence" value="ECO:0007669"/>
    <property type="project" value="UniProtKB-KW"/>
</dbReference>
<keyword evidence="1" id="KW-0808">Transferase</keyword>
<dbReference type="GO" id="GO:0016491">
    <property type="term" value="F:oxidoreductase activity"/>
    <property type="evidence" value="ECO:0007669"/>
    <property type="project" value="InterPro"/>
</dbReference>
<dbReference type="GO" id="GO:0008168">
    <property type="term" value="F:methyltransferase activity"/>
    <property type="evidence" value="ECO:0007669"/>
    <property type="project" value="UniProtKB-KW"/>
</dbReference>
<keyword evidence="2" id="KW-1185">Reference proteome</keyword>
<gene>
    <name evidence="1" type="ORF">DVJ77_04975</name>
</gene>
<dbReference type="EMBL" id="QQAH01000003">
    <property type="protein sequence ID" value="RDD82973.1"/>
    <property type="molecule type" value="Genomic_DNA"/>
</dbReference>
<protein>
    <submittedName>
        <fullName evidence="1">Methyltransferase</fullName>
    </submittedName>
</protein>
<evidence type="ECO:0000313" key="1">
    <source>
        <dbReference type="EMBL" id="RDD82973.1"/>
    </source>
</evidence>
<organism evidence="1 2">
    <name type="scientific">Dyella tabacisoli</name>
    <dbReference type="NCBI Taxonomy" id="2282381"/>
    <lineage>
        <taxon>Bacteria</taxon>
        <taxon>Pseudomonadati</taxon>
        <taxon>Pseudomonadota</taxon>
        <taxon>Gammaproteobacteria</taxon>
        <taxon>Lysobacterales</taxon>
        <taxon>Rhodanobacteraceae</taxon>
        <taxon>Dyella</taxon>
    </lineage>
</organism>
<dbReference type="InterPro" id="IPR044053">
    <property type="entry name" value="AsaB-like"/>
</dbReference>
<proteinExistence type="predicted"/>
<dbReference type="Proteomes" id="UP000253782">
    <property type="component" value="Unassembled WGS sequence"/>
</dbReference>
<evidence type="ECO:0000313" key="2">
    <source>
        <dbReference type="Proteomes" id="UP000253782"/>
    </source>
</evidence>
<dbReference type="AlphaFoldDB" id="A0A369URP0"/>
<dbReference type="OrthoDB" id="7052511at2"/>
<accession>A0A369URP0</accession>
<sequence>MACQPGRYAPSRQSLPCVLAKLSYLQPTLERPVHYAYEPPAGTPWESHPFDDREIHIADARQLTTRTTVHREGFELWDAPTALNDFSDKDLIIERYYPEVVELACAATGAKRGYVFDHLVRKREADRRALSFGRSAKGEPAAANGRIHNDYTEESGRKRLGLVLAGKNEHAAIGRYSIVNVWRSINVPVLDTPLAVCDARTLAATDLISAEVRYPKRSGDIYLAIHSPWHRWWYFSAMHRNEALVFKQYDSQLSGVARFTPHAAFEHPDAPPDWPLRESIETRCLVVYE</sequence>
<name>A0A369URP0_9GAMM</name>
<comment type="caution">
    <text evidence="1">The sequence shown here is derived from an EMBL/GenBank/DDBJ whole genome shotgun (WGS) entry which is preliminary data.</text>
</comment>
<reference evidence="1 2" key="1">
    <citation type="submission" date="2018-07" db="EMBL/GenBank/DDBJ databases">
        <title>Dyella tabacisoli L4-6T, whole genome shotgun sequence.</title>
        <authorList>
            <person name="Zhou X.-K."/>
            <person name="Li W.-J."/>
            <person name="Duan Y.-Q."/>
        </authorList>
    </citation>
    <scope>NUCLEOTIDE SEQUENCE [LARGE SCALE GENOMIC DNA]</scope>
    <source>
        <strain evidence="1 2">L4-6</strain>
    </source>
</reference>
<dbReference type="NCBIfam" id="NF041278">
    <property type="entry name" value="CmcJ_NvfI_EfuI"/>
    <property type="match status" value="1"/>
</dbReference>
<dbReference type="PANTHER" id="PTHR34598:SF3">
    <property type="entry name" value="OXIDOREDUCTASE AN1597"/>
    <property type="match status" value="1"/>
</dbReference>